<keyword evidence="2" id="KW-1185">Reference proteome</keyword>
<gene>
    <name evidence="1" type="ORF">HHI36_021194</name>
</gene>
<dbReference type="AlphaFoldDB" id="A0ABD2MW69"/>
<reference evidence="1 2" key="1">
    <citation type="journal article" date="2021" name="BMC Biol.">
        <title>Horizontally acquired antibacterial genes associated with adaptive radiation of ladybird beetles.</title>
        <authorList>
            <person name="Li H.S."/>
            <person name="Tang X.F."/>
            <person name="Huang Y.H."/>
            <person name="Xu Z.Y."/>
            <person name="Chen M.L."/>
            <person name="Du X.Y."/>
            <person name="Qiu B.Y."/>
            <person name="Chen P.T."/>
            <person name="Zhang W."/>
            <person name="Slipinski A."/>
            <person name="Escalona H.E."/>
            <person name="Waterhouse R.M."/>
            <person name="Zwick A."/>
            <person name="Pang H."/>
        </authorList>
    </citation>
    <scope>NUCLEOTIDE SEQUENCE [LARGE SCALE GENOMIC DNA]</scope>
    <source>
        <strain evidence="1">SYSU2018</strain>
    </source>
</reference>
<sequence>MMLQVNKCPLCTKDLEWKQINMEKAIEICIDLKCPYPVNTKCRVMSRKIEDMDTTQEAEIPAQMKELDNILIPEILPPSNDEFTKELDDFLMGVLDNPEPVKQEDCNDNEILNSNLDALFNELDFNFLQ</sequence>
<proteinExistence type="predicted"/>
<evidence type="ECO:0000313" key="2">
    <source>
        <dbReference type="Proteomes" id="UP001516400"/>
    </source>
</evidence>
<comment type="caution">
    <text evidence="1">The sequence shown here is derived from an EMBL/GenBank/DDBJ whole genome shotgun (WGS) entry which is preliminary data.</text>
</comment>
<organism evidence="1 2">
    <name type="scientific">Cryptolaemus montrouzieri</name>
    <dbReference type="NCBI Taxonomy" id="559131"/>
    <lineage>
        <taxon>Eukaryota</taxon>
        <taxon>Metazoa</taxon>
        <taxon>Ecdysozoa</taxon>
        <taxon>Arthropoda</taxon>
        <taxon>Hexapoda</taxon>
        <taxon>Insecta</taxon>
        <taxon>Pterygota</taxon>
        <taxon>Neoptera</taxon>
        <taxon>Endopterygota</taxon>
        <taxon>Coleoptera</taxon>
        <taxon>Polyphaga</taxon>
        <taxon>Cucujiformia</taxon>
        <taxon>Coccinelloidea</taxon>
        <taxon>Coccinellidae</taxon>
        <taxon>Scymninae</taxon>
        <taxon>Scymnini</taxon>
        <taxon>Cryptolaemus</taxon>
    </lineage>
</organism>
<name>A0ABD2MW69_9CUCU</name>
<evidence type="ECO:0000313" key="1">
    <source>
        <dbReference type="EMBL" id="KAL3270666.1"/>
    </source>
</evidence>
<dbReference type="EMBL" id="JABFTP020000042">
    <property type="protein sequence ID" value="KAL3270666.1"/>
    <property type="molecule type" value="Genomic_DNA"/>
</dbReference>
<dbReference type="Proteomes" id="UP001516400">
    <property type="component" value="Unassembled WGS sequence"/>
</dbReference>
<protein>
    <submittedName>
        <fullName evidence="1">Uncharacterized protein</fullName>
    </submittedName>
</protein>
<accession>A0ABD2MW69</accession>